<accession>A0A0G0CXE2</accession>
<dbReference type="SUPFAM" id="SSF53335">
    <property type="entry name" value="S-adenosyl-L-methionine-dependent methyltransferases"/>
    <property type="match status" value="1"/>
</dbReference>
<dbReference type="InterPro" id="IPR041698">
    <property type="entry name" value="Methyltransf_25"/>
</dbReference>
<evidence type="ECO:0000313" key="3">
    <source>
        <dbReference type="Proteomes" id="UP000034536"/>
    </source>
</evidence>
<gene>
    <name evidence="2" type="ORF">UR89_C0043G0003</name>
</gene>
<comment type="caution">
    <text evidence="2">The sequence shown here is derived from an EMBL/GenBank/DDBJ whole genome shotgun (WGS) entry which is preliminary data.</text>
</comment>
<organism evidence="2 3">
    <name type="scientific">Candidatus Roizmanbacteria bacterium GW2011_GWA2_35_8</name>
    <dbReference type="NCBI Taxonomy" id="1618479"/>
    <lineage>
        <taxon>Bacteria</taxon>
        <taxon>Candidatus Roizmaniibacteriota</taxon>
    </lineage>
</organism>
<dbReference type="CDD" id="cd02440">
    <property type="entry name" value="AdoMet_MTases"/>
    <property type="match status" value="1"/>
</dbReference>
<name>A0A0G0CXE2_9BACT</name>
<dbReference type="Proteomes" id="UP000034536">
    <property type="component" value="Unassembled WGS sequence"/>
</dbReference>
<evidence type="ECO:0000259" key="1">
    <source>
        <dbReference type="Pfam" id="PF13649"/>
    </source>
</evidence>
<dbReference type="Gene3D" id="3.40.50.150">
    <property type="entry name" value="Vaccinia Virus protein VP39"/>
    <property type="match status" value="1"/>
</dbReference>
<keyword evidence="2" id="KW-0489">Methyltransferase</keyword>
<evidence type="ECO:0000313" key="2">
    <source>
        <dbReference type="EMBL" id="KKP85748.1"/>
    </source>
</evidence>
<dbReference type="GO" id="GO:0032259">
    <property type="term" value="P:methylation"/>
    <property type="evidence" value="ECO:0007669"/>
    <property type="project" value="UniProtKB-KW"/>
</dbReference>
<dbReference type="EMBL" id="LBQX01000043">
    <property type="protein sequence ID" value="KKP85748.1"/>
    <property type="molecule type" value="Genomic_DNA"/>
</dbReference>
<proteinExistence type="predicted"/>
<dbReference type="AlphaFoldDB" id="A0A0G0CXE2"/>
<dbReference type="Pfam" id="PF13649">
    <property type="entry name" value="Methyltransf_25"/>
    <property type="match status" value="1"/>
</dbReference>
<reference evidence="2 3" key="1">
    <citation type="journal article" date="2015" name="Nature">
        <title>rRNA introns, odd ribosomes, and small enigmatic genomes across a large radiation of phyla.</title>
        <authorList>
            <person name="Brown C.T."/>
            <person name="Hug L.A."/>
            <person name="Thomas B.C."/>
            <person name="Sharon I."/>
            <person name="Castelle C.J."/>
            <person name="Singh A."/>
            <person name="Wilkins M.J."/>
            <person name="Williams K.H."/>
            <person name="Banfield J.F."/>
        </authorList>
    </citation>
    <scope>NUCLEOTIDE SEQUENCE [LARGE SCALE GENOMIC DNA]</scope>
</reference>
<dbReference type="InterPro" id="IPR029063">
    <property type="entry name" value="SAM-dependent_MTases_sf"/>
</dbReference>
<dbReference type="GO" id="GO:0008168">
    <property type="term" value="F:methyltransferase activity"/>
    <property type="evidence" value="ECO:0007669"/>
    <property type="project" value="UniProtKB-KW"/>
</dbReference>
<protein>
    <submittedName>
        <fullName evidence="2">Methyltransferase type 11</fullName>
    </submittedName>
</protein>
<dbReference type="Gene3D" id="2.20.25.110">
    <property type="entry name" value="S-adenosyl-L-methionine-dependent methyltransferases"/>
    <property type="match status" value="1"/>
</dbReference>
<keyword evidence="2" id="KW-0808">Transferase</keyword>
<sequence length="257" mass="30201">MDWINKFYSTTGKWWGPAEQKITPRDYRRLSNTKKLTKNHLKDVLELGASYGNTAAVFAEDGLHITAIEISDRIDFAENHKQKEYKGSLTFIKEDFYKIKLQHQFDTVCYWNGFGIGTDENQRSLLRKAAKEWLTKDGSLIMDVLNPFVWTKWDKDEEHKKANPDLGYNFNVSQKIEFDPIQNRMYDTWWETDKPEKKYTQTIRCYSPADLLLLVEGTGLKVVYMEVEGEIIDWTNKIPPHHSIQKNHEYLVQLQIG</sequence>
<feature type="domain" description="Methyltransferase" evidence="1">
    <location>
        <begin position="44"/>
        <end position="131"/>
    </location>
</feature>